<reference evidence="2 3" key="1">
    <citation type="submission" date="2019-02" db="EMBL/GenBank/DDBJ databases">
        <title>Genome sequencing of the rare red list fungi Hericium alpestre (H. flagellum).</title>
        <authorList>
            <person name="Buettner E."/>
            <person name="Kellner H."/>
        </authorList>
    </citation>
    <scope>NUCLEOTIDE SEQUENCE [LARGE SCALE GENOMIC DNA]</scope>
    <source>
        <strain evidence="2 3">DSM 108284</strain>
    </source>
</reference>
<dbReference type="STRING" id="135208.A0A4Y9ZSL7"/>
<dbReference type="EMBL" id="SFCI01001194">
    <property type="protein sequence ID" value="TFY76478.1"/>
    <property type="molecule type" value="Genomic_DNA"/>
</dbReference>
<accession>A0A4Y9ZSL7</accession>
<sequence>MYRYSPTVSSPNSALSISSCEDGSGSEQFNQTSGTHKVHYKPHQQWDYVVAAEDHPIDLSLMLPHYRAHNQPIGHRMGMYLHSERHEIKACVGRKSLHAAFFLSVHASSAAPVTLYLPSDFSGVIRIPSSDSSRQKISLSAGFSNHILPRVRFMSSSSPHTCQDAQNAHDEVEIFASGPITLRMWNVVDGMPEKATREVFRRLLKCASSTHVSGPPKAKDREQQRVIDWDFLLED</sequence>
<evidence type="ECO:0000313" key="3">
    <source>
        <dbReference type="Proteomes" id="UP000298061"/>
    </source>
</evidence>
<dbReference type="AlphaFoldDB" id="A0A4Y9ZSL7"/>
<keyword evidence="3" id="KW-1185">Reference proteome</keyword>
<gene>
    <name evidence="2" type="ORF">EWM64_g7533</name>
</gene>
<protein>
    <submittedName>
        <fullName evidence="2">Uncharacterized protein</fullName>
    </submittedName>
</protein>
<evidence type="ECO:0000313" key="2">
    <source>
        <dbReference type="EMBL" id="TFY76478.1"/>
    </source>
</evidence>
<dbReference type="Proteomes" id="UP000298061">
    <property type="component" value="Unassembled WGS sequence"/>
</dbReference>
<dbReference type="OrthoDB" id="3177929at2759"/>
<feature type="region of interest" description="Disordered" evidence="1">
    <location>
        <begin position="1"/>
        <end position="34"/>
    </location>
</feature>
<dbReference type="PROSITE" id="PS51257">
    <property type="entry name" value="PROKAR_LIPOPROTEIN"/>
    <property type="match status" value="1"/>
</dbReference>
<evidence type="ECO:0000256" key="1">
    <source>
        <dbReference type="SAM" id="MobiDB-lite"/>
    </source>
</evidence>
<proteinExistence type="predicted"/>
<organism evidence="2 3">
    <name type="scientific">Hericium alpestre</name>
    <dbReference type="NCBI Taxonomy" id="135208"/>
    <lineage>
        <taxon>Eukaryota</taxon>
        <taxon>Fungi</taxon>
        <taxon>Dikarya</taxon>
        <taxon>Basidiomycota</taxon>
        <taxon>Agaricomycotina</taxon>
        <taxon>Agaricomycetes</taxon>
        <taxon>Russulales</taxon>
        <taxon>Hericiaceae</taxon>
        <taxon>Hericium</taxon>
    </lineage>
</organism>
<comment type="caution">
    <text evidence="2">The sequence shown here is derived from an EMBL/GenBank/DDBJ whole genome shotgun (WGS) entry which is preliminary data.</text>
</comment>
<name>A0A4Y9ZSL7_9AGAM</name>